<feature type="compositionally biased region" description="Polar residues" evidence="1">
    <location>
        <begin position="1"/>
        <end position="17"/>
    </location>
</feature>
<dbReference type="EMBL" id="QXFV01002113">
    <property type="protein sequence ID" value="KAE8992670.1"/>
    <property type="molecule type" value="Genomic_DNA"/>
</dbReference>
<feature type="region of interest" description="Disordered" evidence="1">
    <location>
        <begin position="1"/>
        <end position="23"/>
    </location>
</feature>
<evidence type="ECO:0000256" key="1">
    <source>
        <dbReference type="SAM" id="MobiDB-lite"/>
    </source>
</evidence>
<evidence type="ECO:0000313" key="3">
    <source>
        <dbReference type="Proteomes" id="UP000429607"/>
    </source>
</evidence>
<dbReference type="GO" id="GO:0097730">
    <property type="term" value="C:non-motile cilium"/>
    <property type="evidence" value="ECO:0007669"/>
    <property type="project" value="InterPro"/>
</dbReference>
<gene>
    <name evidence="2" type="ORF">PR001_g20873</name>
</gene>
<comment type="caution">
    <text evidence="2">The sequence shown here is derived from an EMBL/GenBank/DDBJ whole genome shotgun (WGS) entry which is preliminary data.</text>
</comment>
<dbReference type="Proteomes" id="UP000429607">
    <property type="component" value="Unassembled WGS sequence"/>
</dbReference>
<dbReference type="PANTHER" id="PTHR31043:SF3">
    <property type="entry name" value="NEPHROCYSTIN-4"/>
    <property type="match status" value="1"/>
</dbReference>
<name>A0A6A3JD65_9STRA</name>
<accession>A0A6A3JD65</accession>
<dbReference type="GO" id="GO:0090090">
    <property type="term" value="P:negative regulation of canonical Wnt signaling pathway"/>
    <property type="evidence" value="ECO:0007669"/>
    <property type="project" value="InterPro"/>
</dbReference>
<sequence>MCTVQHTSTASDHGQSVSEDHGQHEHGPCFKCRVGDYPAIETFFFVVYDDNFYARVFTHSVNTHEVWQIRIQSKLRVDVHAVLGLSVRHELVIKGDGGSSTEAESAKRRVICFTPMQHRGPVHFRPGQVFALVLQAFNRIEFAFCAVAERGTYSDHVVGISMTTWKFFERPENAVISAYLYKNYKLGLTTWSPLPFGKYNDGKPEGWRYVRGR</sequence>
<dbReference type="InterPro" id="IPR029775">
    <property type="entry name" value="NPHP4"/>
</dbReference>
<dbReference type="PANTHER" id="PTHR31043">
    <property type="entry name" value="NEPHROCYSTIN-4"/>
    <property type="match status" value="1"/>
</dbReference>
<protein>
    <submittedName>
        <fullName evidence="2">Uncharacterized protein</fullName>
    </submittedName>
</protein>
<dbReference type="GO" id="GO:0005856">
    <property type="term" value="C:cytoskeleton"/>
    <property type="evidence" value="ECO:0007669"/>
    <property type="project" value="InterPro"/>
</dbReference>
<evidence type="ECO:0000313" key="2">
    <source>
        <dbReference type="EMBL" id="KAE8992670.1"/>
    </source>
</evidence>
<organism evidence="2 3">
    <name type="scientific">Phytophthora rubi</name>
    <dbReference type="NCBI Taxonomy" id="129364"/>
    <lineage>
        <taxon>Eukaryota</taxon>
        <taxon>Sar</taxon>
        <taxon>Stramenopiles</taxon>
        <taxon>Oomycota</taxon>
        <taxon>Peronosporomycetes</taxon>
        <taxon>Peronosporales</taxon>
        <taxon>Peronosporaceae</taxon>
        <taxon>Phytophthora</taxon>
    </lineage>
</organism>
<dbReference type="AlphaFoldDB" id="A0A6A3JD65"/>
<proteinExistence type="predicted"/>
<reference evidence="2 3" key="1">
    <citation type="submission" date="2018-09" db="EMBL/GenBank/DDBJ databases">
        <title>Genomic investigation of the strawberry pathogen Phytophthora fragariae indicates pathogenicity is determined by transcriptional variation in three key races.</title>
        <authorList>
            <person name="Adams T.M."/>
            <person name="Armitage A.D."/>
            <person name="Sobczyk M.K."/>
            <person name="Bates H.J."/>
            <person name="Dunwell J.M."/>
            <person name="Nellist C.F."/>
            <person name="Harrison R.J."/>
        </authorList>
    </citation>
    <scope>NUCLEOTIDE SEQUENCE [LARGE SCALE GENOMIC DNA]</scope>
    <source>
        <strain evidence="2 3">SCRP249</strain>
    </source>
</reference>